<dbReference type="Proteomes" id="UP001217417">
    <property type="component" value="Unassembled WGS sequence"/>
</dbReference>
<feature type="transmembrane region" description="Helical" evidence="6">
    <location>
        <begin position="487"/>
        <end position="508"/>
    </location>
</feature>
<dbReference type="AlphaFoldDB" id="A0AAD7VRV9"/>
<dbReference type="SUPFAM" id="SSF103473">
    <property type="entry name" value="MFS general substrate transporter"/>
    <property type="match status" value="1"/>
</dbReference>
<protein>
    <submittedName>
        <fullName evidence="8">Major facilitator superfamily domain-containing protein</fullName>
    </submittedName>
</protein>
<evidence type="ECO:0000256" key="3">
    <source>
        <dbReference type="ARBA" id="ARBA00022692"/>
    </source>
</evidence>
<sequence length="521" mass="56682">MSTNAIDYAIMDLCLPFDESSCREKGFPIMSERAASVPTDLETEKEQVQARAEEIVFVDSNLVTWDGSDDPTNPMNFKFGTKISALAIVSTLNFLVPLGSSMFAPGVPSMMTEFGDANSTLASFVVSIYVLGFAIGPLVVGPLSEMYGRLIVFKVSMSLFTVFTIGAGECNNFISLIVLRLLAGLIGSTSLAIGAGSVADVIPIEKRGKYLNLYLLGPTLGPATGPVIGGFLSAASWRWVFRVIGTLSGVMTIVVFVFLPETYGPYVLHVKANRLRKETGNERLHTEYEDRMSGTVAHFMKNIIRPCKLLIMSPIVLIMSIYVAITYGQLYLLLTTFTAVFQNKYKFSTEAVGLSYIAMGLGTLISILTIVAYSDRILLNMAAKSGDKKPEYRLWLLLVLSPMDIIGLLIYGWTVQYAVHWIVPLIGTFFLGVGIFATFSPTISYLVDAYTIYAASANSASTMVRSLGGAFLPLAGPKIYAALGHGWGNTMLALIMLAIAPAPVLMYFKGESLRKRFNPSL</sequence>
<dbReference type="GO" id="GO:0016020">
    <property type="term" value="C:membrane"/>
    <property type="evidence" value="ECO:0007669"/>
    <property type="project" value="UniProtKB-SubCell"/>
</dbReference>
<dbReference type="Gene3D" id="1.20.1250.20">
    <property type="entry name" value="MFS general substrate transporter like domains"/>
    <property type="match status" value="1"/>
</dbReference>
<feature type="transmembrane region" description="Helical" evidence="6">
    <location>
        <begin position="394"/>
        <end position="413"/>
    </location>
</feature>
<evidence type="ECO:0000259" key="7">
    <source>
        <dbReference type="PROSITE" id="PS50850"/>
    </source>
</evidence>
<keyword evidence="5 6" id="KW-0472">Membrane</keyword>
<evidence type="ECO:0000256" key="4">
    <source>
        <dbReference type="ARBA" id="ARBA00022989"/>
    </source>
</evidence>
<organism evidence="8 9">
    <name type="scientific">Lipomyces tetrasporus</name>
    <dbReference type="NCBI Taxonomy" id="54092"/>
    <lineage>
        <taxon>Eukaryota</taxon>
        <taxon>Fungi</taxon>
        <taxon>Dikarya</taxon>
        <taxon>Ascomycota</taxon>
        <taxon>Saccharomycotina</taxon>
        <taxon>Lipomycetes</taxon>
        <taxon>Lipomycetales</taxon>
        <taxon>Lipomycetaceae</taxon>
        <taxon>Lipomyces</taxon>
    </lineage>
</organism>
<feature type="transmembrane region" description="Helical" evidence="6">
    <location>
        <begin position="309"/>
        <end position="334"/>
    </location>
</feature>
<dbReference type="Pfam" id="PF07690">
    <property type="entry name" value="MFS_1"/>
    <property type="match status" value="1"/>
</dbReference>
<feature type="transmembrane region" description="Helical" evidence="6">
    <location>
        <begin position="419"/>
        <end position="439"/>
    </location>
</feature>
<dbReference type="FunFam" id="1.20.1250.20:FF:000011">
    <property type="entry name" value="MFS multidrug transporter, putative"/>
    <property type="match status" value="1"/>
</dbReference>
<feature type="transmembrane region" description="Helical" evidence="6">
    <location>
        <begin position="451"/>
        <end position="475"/>
    </location>
</feature>
<dbReference type="PANTHER" id="PTHR23502">
    <property type="entry name" value="MAJOR FACILITATOR SUPERFAMILY"/>
    <property type="match status" value="1"/>
</dbReference>
<dbReference type="PROSITE" id="PS50850">
    <property type="entry name" value="MFS"/>
    <property type="match status" value="1"/>
</dbReference>
<dbReference type="CDD" id="cd17323">
    <property type="entry name" value="MFS_Tpo1_MDR_like"/>
    <property type="match status" value="1"/>
</dbReference>
<dbReference type="GO" id="GO:0022857">
    <property type="term" value="F:transmembrane transporter activity"/>
    <property type="evidence" value="ECO:0007669"/>
    <property type="project" value="InterPro"/>
</dbReference>
<evidence type="ECO:0000313" key="9">
    <source>
        <dbReference type="Proteomes" id="UP001217417"/>
    </source>
</evidence>
<comment type="similarity">
    <text evidence="2">Belongs to the major facilitator superfamily.</text>
</comment>
<evidence type="ECO:0000256" key="5">
    <source>
        <dbReference type="ARBA" id="ARBA00023136"/>
    </source>
</evidence>
<comment type="subcellular location">
    <subcellularLocation>
        <location evidence="1">Membrane</location>
        <topology evidence="1">Multi-pass membrane protein</topology>
    </subcellularLocation>
</comment>
<dbReference type="InterPro" id="IPR011701">
    <property type="entry name" value="MFS"/>
</dbReference>
<gene>
    <name evidence="8" type="ORF">POJ06DRAFT_225315</name>
</gene>
<dbReference type="GeneID" id="80880871"/>
<dbReference type="InterPro" id="IPR036259">
    <property type="entry name" value="MFS_trans_sf"/>
</dbReference>
<feature type="transmembrane region" description="Helical" evidence="6">
    <location>
        <begin position="173"/>
        <end position="199"/>
    </location>
</feature>
<keyword evidence="9" id="KW-1185">Reference proteome</keyword>
<keyword evidence="4 6" id="KW-1133">Transmembrane helix</keyword>
<feature type="transmembrane region" description="Helical" evidence="6">
    <location>
        <begin position="124"/>
        <end position="143"/>
    </location>
</feature>
<evidence type="ECO:0000256" key="2">
    <source>
        <dbReference type="ARBA" id="ARBA00008335"/>
    </source>
</evidence>
<accession>A0AAD7VRV9</accession>
<feature type="transmembrane region" description="Helical" evidence="6">
    <location>
        <begin position="211"/>
        <end position="233"/>
    </location>
</feature>
<evidence type="ECO:0000256" key="1">
    <source>
        <dbReference type="ARBA" id="ARBA00004141"/>
    </source>
</evidence>
<feature type="transmembrane region" description="Helical" evidence="6">
    <location>
        <begin position="354"/>
        <end position="373"/>
    </location>
</feature>
<proteinExistence type="inferred from homology"/>
<feature type="transmembrane region" description="Helical" evidence="6">
    <location>
        <begin position="83"/>
        <end position="104"/>
    </location>
</feature>
<evidence type="ECO:0000313" key="8">
    <source>
        <dbReference type="EMBL" id="KAJ8098530.1"/>
    </source>
</evidence>
<name>A0AAD7VRV9_9ASCO</name>
<dbReference type="PANTHER" id="PTHR23502:SF68">
    <property type="entry name" value="MULTIDRUG TRANSPORTER, PUTATIVE (AFU_ORTHOLOGUE AFUA_3G01120)-RELATED"/>
    <property type="match status" value="1"/>
</dbReference>
<feature type="domain" description="Major facilitator superfamily (MFS) profile" evidence="7">
    <location>
        <begin position="85"/>
        <end position="513"/>
    </location>
</feature>
<keyword evidence="3 6" id="KW-0812">Transmembrane</keyword>
<evidence type="ECO:0000256" key="6">
    <source>
        <dbReference type="SAM" id="Phobius"/>
    </source>
</evidence>
<dbReference type="EMBL" id="JARPMG010000008">
    <property type="protein sequence ID" value="KAJ8098530.1"/>
    <property type="molecule type" value="Genomic_DNA"/>
</dbReference>
<dbReference type="InterPro" id="IPR020846">
    <property type="entry name" value="MFS_dom"/>
</dbReference>
<reference evidence="8" key="1">
    <citation type="submission" date="2023-03" db="EMBL/GenBank/DDBJ databases">
        <title>Near-Complete genome sequence of Lipomyces tetrasporous NRRL Y-64009, an oleaginous yeast capable of growing on lignocellulosic hydrolysates.</title>
        <authorList>
            <consortium name="Lawrence Berkeley National Laboratory"/>
            <person name="Jagtap S.S."/>
            <person name="Liu J.-J."/>
            <person name="Walukiewicz H.E."/>
            <person name="Pangilinan J."/>
            <person name="Lipzen A."/>
            <person name="Ahrendt S."/>
            <person name="Koriabine M."/>
            <person name="Cobaugh K."/>
            <person name="Salamov A."/>
            <person name="Yoshinaga Y."/>
            <person name="Ng V."/>
            <person name="Daum C."/>
            <person name="Grigoriev I.V."/>
            <person name="Slininger P.J."/>
            <person name="Dien B.S."/>
            <person name="Jin Y.-S."/>
            <person name="Rao C.V."/>
        </authorList>
    </citation>
    <scope>NUCLEOTIDE SEQUENCE</scope>
    <source>
        <strain evidence="8">NRRL Y-64009</strain>
    </source>
</reference>
<comment type="caution">
    <text evidence="8">The sequence shown here is derived from an EMBL/GenBank/DDBJ whole genome shotgun (WGS) entry which is preliminary data.</text>
</comment>
<feature type="transmembrane region" description="Helical" evidence="6">
    <location>
        <begin position="150"/>
        <end position="167"/>
    </location>
</feature>
<feature type="transmembrane region" description="Helical" evidence="6">
    <location>
        <begin position="239"/>
        <end position="259"/>
    </location>
</feature>
<dbReference type="RefSeq" id="XP_056041980.1">
    <property type="nucleotide sequence ID" value="XM_056185705.1"/>
</dbReference>